<keyword evidence="1" id="KW-1133">Transmembrane helix</keyword>
<evidence type="ECO:0000313" key="4">
    <source>
        <dbReference type="Proteomes" id="UP000004947"/>
    </source>
</evidence>
<feature type="transmembrane region" description="Helical" evidence="1">
    <location>
        <begin position="48"/>
        <end position="65"/>
    </location>
</feature>
<gene>
    <name evidence="3" type="ORF">LNTAR_21765</name>
    <name evidence="2" type="ORF">LNTAR_24933</name>
</gene>
<sequence>MNSHIYQHKISTYDIGRKDLKKTITILVLILGLFNFSFWETKNTHPGFFYPFNLVSMVFAIYNIYKNVIPKMKGDAEFSFTIYPDKISCVSPSRSTKESFIIPLLDIKYILDIYIPPTGGQINDNNFYYIVTDNKKFEITQKYDNPAYEICKKINNINPNIEIKKQV</sequence>
<dbReference type="EMBL" id="ABCK01000010">
    <property type="protein sequence ID" value="EDM27385.1"/>
    <property type="molecule type" value="Genomic_DNA"/>
</dbReference>
<name>A6DM87_9BACT</name>
<dbReference type="STRING" id="313628.LNTAR_21765"/>
<accession>A6DM87</accession>
<dbReference type="EMBL" id="ABCK01000033">
    <property type="protein sequence ID" value="EDM25284.1"/>
    <property type="molecule type" value="Genomic_DNA"/>
</dbReference>
<keyword evidence="1" id="KW-0812">Transmembrane</keyword>
<keyword evidence="1" id="KW-0472">Membrane</keyword>
<dbReference type="Proteomes" id="UP000004947">
    <property type="component" value="Unassembled WGS sequence"/>
</dbReference>
<dbReference type="RefSeq" id="WP_007278986.1">
    <property type="nucleotide sequence ID" value="NZ_ABCK01000010.1"/>
</dbReference>
<feature type="transmembrane region" description="Helical" evidence="1">
    <location>
        <begin position="20"/>
        <end position="36"/>
    </location>
</feature>
<keyword evidence="4" id="KW-1185">Reference proteome</keyword>
<reference evidence="3 4" key="2">
    <citation type="journal article" date="2010" name="J. Bacteriol.">
        <title>Genome sequence of Lentisphaera araneosa HTCC2155T, the type species of the order Lentisphaerales in the phylum Lentisphaerae.</title>
        <authorList>
            <person name="Thrash J.C."/>
            <person name="Cho J.C."/>
            <person name="Vergin K.L."/>
            <person name="Morris R.M."/>
            <person name="Giovannoni S.J."/>
        </authorList>
    </citation>
    <scope>NUCLEOTIDE SEQUENCE [LARGE SCALE GENOMIC DNA]</scope>
    <source>
        <strain evidence="3 4">HTCC2155</strain>
    </source>
</reference>
<proteinExistence type="predicted"/>
<dbReference type="AlphaFoldDB" id="A6DM87"/>
<protein>
    <submittedName>
        <fullName evidence="3">Uncharacterized protein</fullName>
    </submittedName>
</protein>
<evidence type="ECO:0000313" key="2">
    <source>
        <dbReference type="EMBL" id="EDM25284.1"/>
    </source>
</evidence>
<evidence type="ECO:0000313" key="3">
    <source>
        <dbReference type="EMBL" id="EDM27385.1"/>
    </source>
</evidence>
<reference evidence="3" key="1">
    <citation type="submission" date="2007-06" db="EMBL/GenBank/DDBJ databases">
        <authorList>
            <person name="Giovannoni S."/>
            <person name="Cho J.-C."/>
            <person name="Ferriera S."/>
            <person name="Johnson J."/>
            <person name="Kravitz S."/>
            <person name="Beeson K."/>
            <person name="Sutton G."/>
            <person name="Rogers Y.-H."/>
            <person name="Friedman R."/>
            <person name="Frazier M."/>
            <person name="Venter J.C."/>
        </authorList>
    </citation>
    <scope>NUCLEOTIDE SEQUENCE</scope>
    <source>
        <strain evidence="3">HTCC2155</strain>
    </source>
</reference>
<evidence type="ECO:0000256" key="1">
    <source>
        <dbReference type="SAM" id="Phobius"/>
    </source>
</evidence>
<comment type="caution">
    <text evidence="3">The sequence shown here is derived from an EMBL/GenBank/DDBJ whole genome shotgun (WGS) entry which is preliminary data.</text>
</comment>
<organism evidence="3 4">
    <name type="scientific">Lentisphaera araneosa HTCC2155</name>
    <dbReference type="NCBI Taxonomy" id="313628"/>
    <lineage>
        <taxon>Bacteria</taxon>
        <taxon>Pseudomonadati</taxon>
        <taxon>Lentisphaerota</taxon>
        <taxon>Lentisphaeria</taxon>
        <taxon>Lentisphaerales</taxon>
        <taxon>Lentisphaeraceae</taxon>
        <taxon>Lentisphaera</taxon>
    </lineage>
</organism>